<dbReference type="Proteomes" id="UP000823847">
    <property type="component" value="Unassembled WGS sequence"/>
</dbReference>
<accession>A0A9D2BR27</accession>
<protein>
    <submittedName>
        <fullName evidence="1">Uncharacterized protein</fullName>
    </submittedName>
</protein>
<reference evidence="1" key="2">
    <citation type="submission" date="2021-04" db="EMBL/GenBank/DDBJ databases">
        <authorList>
            <person name="Gilroy R."/>
        </authorList>
    </citation>
    <scope>NUCLEOTIDE SEQUENCE</scope>
    <source>
        <strain evidence="1">ChiHecec2B26-12326</strain>
    </source>
</reference>
<name>A0A9D2BR27_9BACT</name>
<evidence type="ECO:0000313" key="1">
    <source>
        <dbReference type="EMBL" id="HIX86518.1"/>
    </source>
</evidence>
<proteinExistence type="predicted"/>
<sequence>MEVTVSLDSVWNLIQSLSIDNQKWLADKVYEEIAHKQQKGKALVFPHRPAGKEISPEVKAMVTDRLPVDIDIEAEREKMWEEWAK</sequence>
<dbReference type="AlphaFoldDB" id="A0A9D2BR27"/>
<organism evidence="1 2">
    <name type="scientific">Candidatus Parabacteroides intestinigallinarum</name>
    <dbReference type="NCBI Taxonomy" id="2838722"/>
    <lineage>
        <taxon>Bacteria</taxon>
        <taxon>Pseudomonadati</taxon>
        <taxon>Bacteroidota</taxon>
        <taxon>Bacteroidia</taxon>
        <taxon>Bacteroidales</taxon>
        <taxon>Tannerellaceae</taxon>
        <taxon>Parabacteroides</taxon>
    </lineage>
</organism>
<evidence type="ECO:0000313" key="2">
    <source>
        <dbReference type="Proteomes" id="UP000823847"/>
    </source>
</evidence>
<comment type="caution">
    <text evidence="1">The sequence shown here is derived from an EMBL/GenBank/DDBJ whole genome shotgun (WGS) entry which is preliminary data.</text>
</comment>
<reference evidence="1" key="1">
    <citation type="journal article" date="2021" name="PeerJ">
        <title>Extensive microbial diversity within the chicken gut microbiome revealed by metagenomics and culture.</title>
        <authorList>
            <person name="Gilroy R."/>
            <person name="Ravi A."/>
            <person name="Getino M."/>
            <person name="Pursley I."/>
            <person name="Horton D.L."/>
            <person name="Alikhan N.F."/>
            <person name="Baker D."/>
            <person name="Gharbi K."/>
            <person name="Hall N."/>
            <person name="Watson M."/>
            <person name="Adriaenssens E.M."/>
            <person name="Foster-Nyarko E."/>
            <person name="Jarju S."/>
            <person name="Secka A."/>
            <person name="Antonio M."/>
            <person name="Oren A."/>
            <person name="Chaudhuri R.R."/>
            <person name="La Ragione R."/>
            <person name="Hildebrand F."/>
            <person name="Pallen M.J."/>
        </authorList>
    </citation>
    <scope>NUCLEOTIDE SEQUENCE</scope>
    <source>
        <strain evidence="1">ChiHecec2B26-12326</strain>
    </source>
</reference>
<gene>
    <name evidence="1" type="ORF">H9848_07925</name>
</gene>
<dbReference type="EMBL" id="DXEN01000059">
    <property type="protein sequence ID" value="HIX86518.1"/>
    <property type="molecule type" value="Genomic_DNA"/>
</dbReference>